<dbReference type="OrthoDB" id="5609458at2"/>
<dbReference type="Pfam" id="PF12728">
    <property type="entry name" value="HTH_17"/>
    <property type="match status" value="1"/>
</dbReference>
<proteinExistence type="predicted"/>
<dbReference type="InterPro" id="IPR009061">
    <property type="entry name" value="DNA-bd_dom_put_sf"/>
</dbReference>
<dbReference type="RefSeq" id="WP_080589881.1">
    <property type="nucleotide sequence ID" value="NZ_LT629972.1"/>
</dbReference>
<dbReference type="Proteomes" id="UP000182272">
    <property type="component" value="Chromosome I"/>
</dbReference>
<dbReference type="AlphaFoldDB" id="A0A1H6MP66"/>
<name>A0A1H6MP66_9PSED</name>
<sequence length="100" mass="10860">MTTQGINRLACNTPSPASFQRAGADLPTAAKNFSVLLPTDLLTPEQVADVLGLSPRTLAAWRSSRRNDLPWIKVGARIRYRRGDVISWLEGLACPSALEA</sequence>
<protein>
    <submittedName>
        <fullName evidence="2">Helix-turn-helix domain-containing protein</fullName>
    </submittedName>
</protein>
<dbReference type="Gene3D" id="1.10.10.10">
    <property type="entry name" value="Winged helix-like DNA-binding domain superfamily/Winged helix DNA-binding domain"/>
    <property type="match status" value="1"/>
</dbReference>
<dbReference type="InterPro" id="IPR036388">
    <property type="entry name" value="WH-like_DNA-bd_sf"/>
</dbReference>
<organism evidence="2 3">
    <name type="scientific">Pseudomonas asplenii</name>
    <dbReference type="NCBI Taxonomy" id="53407"/>
    <lineage>
        <taxon>Bacteria</taxon>
        <taxon>Pseudomonadati</taxon>
        <taxon>Pseudomonadota</taxon>
        <taxon>Gammaproteobacteria</taxon>
        <taxon>Pseudomonadales</taxon>
        <taxon>Pseudomonadaceae</taxon>
        <taxon>Pseudomonas</taxon>
    </lineage>
</organism>
<gene>
    <name evidence="2" type="ORF">SAMN05216581_1443</name>
</gene>
<dbReference type="SUPFAM" id="SSF46955">
    <property type="entry name" value="Putative DNA-binding domain"/>
    <property type="match status" value="1"/>
</dbReference>
<dbReference type="InterPro" id="IPR041657">
    <property type="entry name" value="HTH_17"/>
</dbReference>
<evidence type="ECO:0000313" key="2">
    <source>
        <dbReference type="EMBL" id="SEI03638.1"/>
    </source>
</evidence>
<feature type="domain" description="Helix-turn-helix" evidence="1">
    <location>
        <begin position="41"/>
        <end position="91"/>
    </location>
</feature>
<accession>A0A1H6MP66</accession>
<evidence type="ECO:0000259" key="1">
    <source>
        <dbReference type="Pfam" id="PF12728"/>
    </source>
</evidence>
<dbReference type="EMBL" id="LT629972">
    <property type="protein sequence ID" value="SEI03638.1"/>
    <property type="molecule type" value="Genomic_DNA"/>
</dbReference>
<evidence type="ECO:0000313" key="3">
    <source>
        <dbReference type="Proteomes" id="UP000182272"/>
    </source>
</evidence>
<reference evidence="2 3" key="1">
    <citation type="submission" date="2016-10" db="EMBL/GenBank/DDBJ databases">
        <authorList>
            <person name="de Groot N.N."/>
        </authorList>
    </citation>
    <scope>NUCLEOTIDE SEQUENCE [LARGE SCALE GENOMIC DNA]</scope>
    <source>
        <strain evidence="2 3">LMG 2158</strain>
    </source>
</reference>